<proteinExistence type="evidence at transcript level"/>
<dbReference type="EMBL" id="AK022766">
    <property type="protein sequence ID" value="BAB14235.1"/>
    <property type="molecule type" value="mRNA"/>
</dbReference>
<evidence type="ECO:0000313" key="2">
    <source>
        <dbReference type="EMBL" id="EAW93436.1"/>
    </source>
</evidence>
<gene>
    <name evidence="2" type="ORF">hCG_1782272</name>
</gene>
<reference evidence="1" key="2">
    <citation type="journal article" date="2004" name="Nat. Genet.">
        <title>Complete sequencing and characterization of 21,243 full-length human cDNAs.</title>
        <authorList>
            <person name="Ota T."/>
            <person name="Suzuki Y."/>
            <person name="Nishikawa T."/>
            <person name="Otsuki T."/>
            <person name="Sugiyama T."/>
            <person name="Irie R."/>
            <person name="Wakamatsu A."/>
            <person name="Hayashi K."/>
            <person name="Sato H."/>
            <person name="Nagai K."/>
            <person name="Kimura K."/>
            <person name="Makita H."/>
            <person name="Sekine M."/>
            <person name="Obayashi M."/>
            <person name="Nishi T."/>
            <person name="Shibahara T."/>
            <person name="Tanaka T."/>
            <person name="Ishii S."/>
            <person name="Yamamoto J."/>
            <person name="Saito K."/>
            <person name="Kawai Y."/>
            <person name="Isono Y."/>
            <person name="Nakamura Y."/>
            <person name="Nagahari K."/>
            <person name="Murakami K."/>
            <person name="Yasuda T."/>
            <person name="Iwayanagi T."/>
            <person name="Wagatsuma M."/>
            <person name="Shiratori A."/>
            <person name="Sudo H."/>
            <person name="Hosoiri T."/>
            <person name="Kaku Y."/>
            <person name="Kodaira H."/>
            <person name="Kondo H."/>
            <person name="Sugawara M."/>
            <person name="Takahashi M."/>
            <person name="Kanda K."/>
            <person name="Yokoi T."/>
            <person name="Furuya T."/>
            <person name="Kikkawa E."/>
            <person name="Omura Y."/>
            <person name="Abe K."/>
            <person name="Kamihara K."/>
            <person name="Katsuta N."/>
            <person name="Sato K."/>
            <person name="Tanikawa M."/>
            <person name="Yamazaki M."/>
            <person name="Ninomiya K."/>
            <person name="Ishibashi T."/>
            <person name="Yamashita H."/>
            <person name="Murakawa K."/>
            <person name="Fujimori K."/>
            <person name="Tanai H."/>
            <person name="Kimata M."/>
            <person name="Watanabe M."/>
            <person name="Hiraoka S."/>
            <person name="Chiba Y."/>
            <person name="Ishida S."/>
            <person name="Ono Y."/>
            <person name="Takiguchi S."/>
            <person name="Watanabe S."/>
            <person name="Yosida M."/>
            <person name="Hotuta T."/>
            <person name="Kusano J."/>
            <person name="Kanehori K."/>
            <person name="Takahashi-Fujii A."/>
            <person name="Hara H."/>
            <person name="Tanase T."/>
            <person name="Nomura Y."/>
            <person name="Togiya S."/>
            <person name="Komai F."/>
            <person name="Hara R."/>
            <person name="Takeuchi K."/>
            <person name="Arita M."/>
            <person name="Imose N."/>
            <person name="Musashino K."/>
            <person name="Yuuki H."/>
            <person name="Oshima A."/>
            <person name="Sasaki N."/>
            <person name="Aotsuka S."/>
            <person name="Yoshikawa Y."/>
            <person name="Matsunawa H."/>
            <person name="Ichihara T."/>
            <person name="Shiohata N."/>
            <person name="Sano S."/>
            <person name="Moriya S."/>
            <person name="Momiyama H."/>
            <person name="Satoh N."/>
            <person name="Takami S."/>
            <person name="Terashima Y."/>
            <person name="Suzuki O."/>
            <person name="Nakagawa S."/>
            <person name="Senoh A."/>
            <person name="Mizoguchi H."/>
            <person name="Goto Y."/>
            <person name="Shimizu F."/>
            <person name="Wakebe H."/>
            <person name="Hishigaki H."/>
            <person name="Watanabe T."/>
            <person name="Sugiyama A."/>
            <person name="Takemoto M."/>
            <person name="Kawakami B."/>
            <person name="Yamazaki M."/>
            <person name="Watanabe K."/>
            <person name="Kumagai A."/>
            <person name="Itakura S."/>
            <person name="Fukuzumi Y."/>
            <person name="Fujimori Y."/>
            <person name="Komiyama M."/>
            <person name="Tashiro H."/>
            <person name="Tanigami A."/>
            <person name="Fujiwara T."/>
            <person name="Ono T."/>
            <person name="Yamada K."/>
            <person name="Fujii Y."/>
            <person name="Ozaki K."/>
            <person name="Hirao M."/>
            <person name="Ohmori Y."/>
            <person name="Kawabata A."/>
            <person name="Hikiji T."/>
            <person name="Kobatake N."/>
            <person name="Inagaki H."/>
            <person name="Ikema Y."/>
            <person name="Okamoto S."/>
            <person name="Okitani R."/>
            <person name="Kawakami T."/>
            <person name="Noguchi S."/>
            <person name="Itoh T."/>
            <person name="Shigeta K."/>
            <person name="Senba T."/>
            <person name="Matsumura K."/>
            <person name="Nakajima Y."/>
            <person name="Mizuno T."/>
            <person name="Morinaga M."/>
            <person name="Sasaki M."/>
            <person name="Togashi T."/>
            <person name="Oyama M."/>
            <person name="Hata H."/>
            <person name="Watanabe M."/>
            <person name="Komatsu T."/>
            <person name="Mizushima-Sugano J."/>
            <person name="Satoh T."/>
            <person name="Shirai Y."/>
            <person name="Takahashi Y."/>
            <person name="Nakagawa K."/>
            <person name="Okumura K."/>
            <person name="Nagase T."/>
            <person name="Nomura N."/>
            <person name="Kikuchi H."/>
            <person name="Masuho Y."/>
            <person name="Yamashita R."/>
            <person name="Nakai K."/>
            <person name="Yada T."/>
            <person name="Nakamura Y."/>
            <person name="Ohara O."/>
            <person name="Isogai T."/>
            <person name="Sugano S."/>
        </authorList>
    </citation>
    <scope>NUCLEOTIDE SEQUENCE</scope>
</reference>
<reference evidence="2" key="1">
    <citation type="journal article" date="2001" name="Science">
        <title>The sequence of the human genome.</title>
        <authorList>
            <person name="Venter J.C."/>
            <person name="Adams M.D."/>
            <person name="Myers E.W."/>
            <person name="Li P.W."/>
            <person name="Mural R.J."/>
            <person name="Sutton G.G."/>
            <person name="Smith H.O."/>
            <person name="Yandell M."/>
            <person name="Evans C.A."/>
            <person name="Holt R.A."/>
            <person name="Gocayne J.D."/>
            <person name="Amanatides P."/>
            <person name="Ballew R.M."/>
            <person name="Huson D.H."/>
            <person name="Wortman J.R."/>
            <person name="Zhang Q."/>
            <person name="Kodira C.D."/>
            <person name="Zheng X.H."/>
            <person name="Chen L."/>
            <person name="Skupski M."/>
            <person name="Subramanian G."/>
            <person name="Thomas P.D."/>
            <person name="Zhang J."/>
            <person name="Gabor Miklos G.L."/>
            <person name="Nelson C."/>
            <person name="Broder S."/>
            <person name="Clark A.G."/>
            <person name="Nadeau J."/>
            <person name="McKusick V.A."/>
            <person name="Zinder N."/>
            <person name="Levine A.J."/>
            <person name="Roberts R.J."/>
            <person name="Simon M."/>
            <person name="Slayman C."/>
            <person name="Hunkapiller M."/>
            <person name="Bolanos R."/>
            <person name="Delcher A."/>
            <person name="Dew I."/>
            <person name="Fasulo D."/>
            <person name="Flanigan M."/>
            <person name="Florea L."/>
            <person name="Halpern A."/>
            <person name="Hannenhalli S."/>
            <person name="Kravitz S."/>
            <person name="Levy S."/>
            <person name="Mobarry C."/>
            <person name="Reinert K."/>
            <person name="Remington K."/>
            <person name="Abu-Threideh J."/>
            <person name="Beasley E."/>
            <person name="Biddick K."/>
            <person name="Bonazzi V."/>
            <person name="Brandon R."/>
            <person name="Cargill M."/>
            <person name="Chandramouliswaran I."/>
            <person name="Charlab R."/>
            <person name="Chaturvedi K."/>
            <person name="Deng Z."/>
            <person name="Di Francesco V."/>
            <person name="Dunn P."/>
            <person name="Eilbeck K."/>
            <person name="Evangelista C."/>
            <person name="Gabrielian A.E."/>
            <person name="Gan W."/>
            <person name="Ge W."/>
            <person name="Gong F."/>
            <person name="Gu Z."/>
            <person name="Guan P."/>
            <person name="Heiman T.J."/>
            <person name="Higgins M.E."/>
            <person name="Ji R.R."/>
            <person name="Ke Z."/>
            <person name="Ketchum K.A."/>
            <person name="Lai Z."/>
            <person name="Lei Y."/>
            <person name="Li Z."/>
            <person name="Li J."/>
            <person name="Liang Y."/>
            <person name="Lin X."/>
            <person name="Lu F."/>
            <person name="Merkulov G.V."/>
            <person name="Milshina N."/>
            <person name="Moore H.M."/>
            <person name="Naik A.K."/>
            <person name="Narayan V.A."/>
            <person name="Neelam B."/>
            <person name="Nusskern D."/>
            <person name="Rusch D.B."/>
            <person name="Salzberg S."/>
            <person name="Shao W."/>
            <person name="Shue B."/>
            <person name="Sun J."/>
            <person name="Wang Z."/>
            <person name="Wang A."/>
            <person name="Wang X."/>
            <person name="Wang J."/>
            <person name="Wei M."/>
            <person name="Wides R."/>
            <person name="Xiao C."/>
            <person name="Yan C."/>
            <person name="Yao A."/>
            <person name="Ye J."/>
            <person name="Zhan M."/>
            <person name="Zhang W."/>
            <person name="Zhang H."/>
            <person name="Zhao Q."/>
            <person name="Zheng L."/>
            <person name="Zhong F."/>
            <person name="Zhong W."/>
            <person name="Zhu S."/>
            <person name="Zhao S."/>
            <person name="Gilbert D."/>
            <person name="Baumhueter S."/>
            <person name="Spier G."/>
            <person name="Carter C."/>
            <person name="Cravchik A."/>
            <person name="Woodage T."/>
            <person name="Ali F."/>
            <person name="An H."/>
            <person name="Awe A."/>
            <person name="Baldwin D."/>
            <person name="Baden H."/>
            <person name="Barnstead M."/>
            <person name="Barrow I."/>
            <person name="Beeson K."/>
            <person name="Busam D."/>
            <person name="Carver A."/>
            <person name="Center A."/>
            <person name="Cheng M.L."/>
            <person name="Curry L."/>
            <person name="Danaher S."/>
            <person name="Davenport L."/>
            <person name="Desilets R."/>
            <person name="Dietz S."/>
            <person name="Dodson K."/>
            <person name="Doup L."/>
            <person name="Ferriera S."/>
            <person name="Garg N."/>
            <person name="Gluecksmann A."/>
            <person name="Hart B."/>
            <person name="Haynes J."/>
            <person name="Haynes C."/>
            <person name="Heiner C."/>
            <person name="Hladun S."/>
            <person name="Hostin D."/>
            <person name="Houck J."/>
            <person name="Howland T."/>
            <person name="Ibegwam C."/>
            <person name="Johnson J."/>
            <person name="Kalush F."/>
            <person name="Kline L."/>
            <person name="Koduru S."/>
            <person name="Love A."/>
            <person name="Mann F."/>
            <person name="May D."/>
            <person name="McCawley S."/>
            <person name="McIntosh T."/>
            <person name="McMullen I."/>
            <person name="Moy M."/>
            <person name="Moy L."/>
            <person name="Murphy B."/>
            <person name="Nelson K."/>
            <person name="Pfannkoch C."/>
            <person name="Pratts E."/>
            <person name="Puri V."/>
            <person name="Qureshi H."/>
            <person name="Reardon M."/>
            <person name="Rodriguez R."/>
            <person name="Rogers Y.H."/>
            <person name="Romblad D."/>
            <person name="Ruhfel B."/>
            <person name="Scott R."/>
            <person name="Sitter C."/>
            <person name="Smallwood M."/>
            <person name="Stewart E."/>
            <person name="Strong R."/>
            <person name="Suh E."/>
            <person name="Thomas R."/>
            <person name="Tint N.N."/>
            <person name="Tse S."/>
            <person name="Vech C."/>
            <person name="Wang G."/>
            <person name="Wetter J."/>
            <person name="Williams S."/>
            <person name="Williams M."/>
            <person name="Windsor S."/>
            <person name="Winn-Deen E."/>
            <person name="Wolfe K."/>
            <person name="Zaveri J."/>
            <person name="Zaveri K."/>
            <person name="Abril J.F."/>
            <person name="Guigo R."/>
            <person name="Campbell M.J."/>
            <person name="Sjolander K.V."/>
            <person name="Karlak B."/>
            <person name="Kejariwal A."/>
            <person name="Mi H."/>
            <person name="Lazareva B."/>
            <person name="Hatton T."/>
            <person name="Narechania A."/>
            <person name="Diemer K."/>
            <person name="Muruganujan A."/>
            <person name="Guo N."/>
            <person name="Sato S."/>
            <person name="Bafna V."/>
            <person name="Istrail S."/>
            <person name="Lippert R."/>
            <person name="Schwartz R."/>
            <person name="Walenz B."/>
            <person name="Yooseph S."/>
            <person name="Allen D."/>
            <person name="Basu A."/>
            <person name="Baxendale J."/>
            <person name="Blick L."/>
            <person name="Caminha M."/>
            <person name="Carnes-Stine J."/>
            <person name="Caulk P."/>
            <person name="Chiang Y.H."/>
            <person name="Coyne M."/>
            <person name="Dahlke C."/>
            <person name="Mays A."/>
            <person name="Dombroski M."/>
            <person name="Donnelly M."/>
            <person name="Ely D."/>
            <person name="Esparham S."/>
            <person name="Fosler C."/>
            <person name="Gire H."/>
            <person name="Glanowski S."/>
            <person name="Glasser K."/>
            <person name="Glodek A."/>
            <person name="Gorokhov M."/>
            <person name="Graham K."/>
            <person name="Gropman B."/>
            <person name="Harris M."/>
            <person name="Heil J."/>
            <person name="Henderson S."/>
            <person name="Hoover J."/>
            <person name="Jennings D."/>
            <person name="Jordan C."/>
            <person name="Jordan J."/>
            <person name="Kasha J."/>
            <person name="Kagan L."/>
            <person name="Kraft C."/>
            <person name="Levitsky A."/>
            <person name="Lewis M."/>
            <person name="Liu X."/>
            <person name="Lopez J."/>
            <person name="Ma D."/>
            <person name="Majoros W."/>
            <person name="McDaniel J."/>
            <person name="Murphy S."/>
            <person name="Newman M."/>
            <person name="Nguyen T."/>
            <person name="Nguyen N."/>
            <person name="Nodell M."/>
            <person name="Pan S."/>
            <person name="Peck J."/>
            <person name="Peterson M."/>
            <person name="Rowe W."/>
            <person name="Sanders R."/>
            <person name="Scott J."/>
            <person name="Simpson M."/>
            <person name="Smith T."/>
            <person name="Sprague A."/>
            <person name="Stockwell T."/>
            <person name="Turner R."/>
            <person name="Venter E."/>
            <person name="Wang M."/>
            <person name="Wen M."/>
            <person name="Wu D."/>
            <person name="Wu M."/>
            <person name="Xia A."/>
            <person name="Zandieh A."/>
            <person name="Zhu X."/>
        </authorList>
    </citation>
    <scope>NUCLEOTIDE SEQUENCE</scope>
</reference>
<accession>Q9H9J1</accession>
<dbReference type="AlphaFoldDB" id="Q9H9J1"/>
<dbReference type="EMBL" id="CH471100">
    <property type="protein sequence ID" value="EAW93436.1"/>
    <property type="molecule type" value="Genomic_DNA"/>
</dbReference>
<protein>
    <submittedName>
        <fullName evidence="2">HCG1782272</fullName>
    </submittedName>
    <submittedName>
        <fullName evidence="1">cDNA FLJ12704 fis, clone NT2RP1000836</fullName>
    </submittedName>
</protein>
<evidence type="ECO:0000313" key="1">
    <source>
        <dbReference type="EMBL" id="BAB14235.1"/>
    </source>
</evidence>
<reference evidence="2" key="3">
    <citation type="submission" date="2005-09" db="EMBL/GenBank/DDBJ databases">
        <authorList>
            <person name="Mural R.J."/>
            <person name="Istrail S."/>
            <person name="Sutton G."/>
            <person name="Florea L."/>
            <person name="Halpern A.L."/>
            <person name="Mobarry C.M."/>
            <person name="Lippert R."/>
            <person name="Walenz B."/>
            <person name="Shatkay H."/>
            <person name="Dew I."/>
            <person name="Miller J.R."/>
            <person name="Flanigan M.J."/>
            <person name="Edwards N.J."/>
            <person name="Bolanos R."/>
            <person name="Fasulo D."/>
            <person name="Halldorsson B.V."/>
            <person name="Hannenhalli S."/>
            <person name="Turner R."/>
            <person name="Yooseph S."/>
            <person name="Lu F."/>
            <person name="Nusskern D.R."/>
            <person name="Shue B.C."/>
            <person name="Zheng X.H."/>
            <person name="Zhong F."/>
            <person name="Delcher A.L."/>
            <person name="Huson D.H."/>
            <person name="Kravitz S.A."/>
            <person name="Mouchard L."/>
            <person name="Reinert K."/>
            <person name="Remington K.A."/>
            <person name="Clark A.G."/>
            <person name="Waterman M.S."/>
            <person name="Eichler E.E."/>
            <person name="Adams M.D."/>
            <person name="Hunkapiller M.W."/>
            <person name="Myers E.W."/>
            <person name="Venter J.C."/>
        </authorList>
    </citation>
    <scope>NUCLEOTIDE SEQUENCE</scope>
</reference>
<organism evidence="1">
    <name type="scientific">Homo sapiens</name>
    <name type="common">Human</name>
    <dbReference type="NCBI Taxonomy" id="9606"/>
    <lineage>
        <taxon>Eukaryota</taxon>
        <taxon>Metazoa</taxon>
        <taxon>Chordata</taxon>
        <taxon>Craniata</taxon>
        <taxon>Vertebrata</taxon>
        <taxon>Euteleostomi</taxon>
        <taxon>Mammalia</taxon>
        <taxon>Eutheria</taxon>
        <taxon>Euarchontoglires</taxon>
        <taxon>Primates</taxon>
        <taxon>Haplorrhini</taxon>
        <taxon>Catarrhini</taxon>
        <taxon>Hominidae</taxon>
        <taxon>Homo</taxon>
    </lineage>
</organism>
<sequence length="124" mass="13513">MRKNRAPGLFQTNWFSQYSPMLKRSEDRYVTAIRSCLLCTEKSNLSPAGQLSTDVPSLLEETPALACSPDGPSQSGVGWHISRCSSPSCHGLQSWASAAGCDQVETVALADPEKERRQSAAWLI</sequence>
<name>Q9H9J1_HUMAN</name>